<sequence length="240" mass="28080">MINTILFDLDGTLLPIDPDTFMHHYFKVLSERCAHLVDPKKLPKMILDSTELMVCSTDPDKTNQEVFMADFSKKVEPVFQELLPVLDKFYEEEFQNLKFTSQPIEIVREIVNILKEKGYTLVVATNPLFPRLAILHRIQWTGLEVEDFSFITDYENMHFCKPNLDFYNEILQKINRSPAECMMIGNDVQEDLIAANLGMKTFLIEDNIINRENKEPAPDYRGSYRDLLDFVMYLPNLKQE</sequence>
<dbReference type="InterPro" id="IPR051540">
    <property type="entry name" value="S-2-haloacid_dehalogenase"/>
</dbReference>
<dbReference type="InterPro" id="IPR023214">
    <property type="entry name" value="HAD_sf"/>
</dbReference>
<evidence type="ECO:0000313" key="2">
    <source>
        <dbReference type="EMBL" id="SHJ47323.1"/>
    </source>
</evidence>
<keyword evidence="3" id="KW-1185">Reference proteome</keyword>
<dbReference type="AlphaFoldDB" id="A0A1M6JKZ2"/>
<dbReference type="SFLD" id="SFLDG01129">
    <property type="entry name" value="C1.5:_HAD__Beta-PGM__Phosphata"/>
    <property type="match status" value="1"/>
</dbReference>
<protein>
    <submittedName>
        <fullName evidence="2">FMN phosphatase YigB, HAD superfamily</fullName>
    </submittedName>
</protein>
<dbReference type="EMBL" id="FQZV01000026">
    <property type="protein sequence ID" value="SHJ47323.1"/>
    <property type="molecule type" value="Genomic_DNA"/>
</dbReference>
<accession>A0A1M6JKZ2</accession>
<proteinExistence type="predicted"/>
<name>A0A1M6JKZ2_9FIRM</name>
<reference evidence="3" key="1">
    <citation type="submission" date="2016-11" db="EMBL/GenBank/DDBJ databases">
        <authorList>
            <person name="Varghese N."/>
            <person name="Submissions S."/>
        </authorList>
    </citation>
    <scope>NUCLEOTIDE SEQUENCE [LARGE SCALE GENOMIC DNA]</scope>
    <source>
        <strain evidence="3">DSM 17957</strain>
    </source>
</reference>
<evidence type="ECO:0000313" key="3">
    <source>
        <dbReference type="Proteomes" id="UP000184536"/>
    </source>
</evidence>
<dbReference type="Gene3D" id="3.40.50.1000">
    <property type="entry name" value="HAD superfamily/HAD-like"/>
    <property type="match status" value="1"/>
</dbReference>
<dbReference type="SFLD" id="SFLDS00003">
    <property type="entry name" value="Haloacid_Dehalogenase"/>
    <property type="match status" value="1"/>
</dbReference>
<organism evidence="2 3">
    <name type="scientific">Geosporobacter subterraneus DSM 17957</name>
    <dbReference type="NCBI Taxonomy" id="1121919"/>
    <lineage>
        <taxon>Bacteria</taxon>
        <taxon>Bacillati</taxon>
        <taxon>Bacillota</taxon>
        <taxon>Clostridia</taxon>
        <taxon>Peptostreptococcales</taxon>
        <taxon>Thermotaleaceae</taxon>
        <taxon>Geosporobacter</taxon>
    </lineage>
</organism>
<dbReference type="GO" id="GO:0016787">
    <property type="term" value="F:hydrolase activity"/>
    <property type="evidence" value="ECO:0007669"/>
    <property type="project" value="UniProtKB-KW"/>
</dbReference>
<dbReference type="PANTHER" id="PTHR43316:SF3">
    <property type="entry name" value="HALOACID DEHALOGENASE, TYPE II (AFU_ORTHOLOGUE AFUA_2G07750)-RELATED"/>
    <property type="match status" value="1"/>
</dbReference>
<dbReference type="PANTHER" id="PTHR43316">
    <property type="entry name" value="HYDROLASE, HALOACID DELAHOGENASE-RELATED"/>
    <property type="match status" value="1"/>
</dbReference>
<dbReference type="STRING" id="1121919.SAMN02745975_02174"/>
<dbReference type="OrthoDB" id="9809962at2"/>
<evidence type="ECO:0000256" key="1">
    <source>
        <dbReference type="ARBA" id="ARBA00022801"/>
    </source>
</evidence>
<keyword evidence="1" id="KW-0378">Hydrolase</keyword>
<dbReference type="Pfam" id="PF00702">
    <property type="entry name" value="Hydrolase"/>
    <property type="match status" value="1"/>
</dbReference>
<gene>
    <name evidence="2" type="ORF">SAMN02745975_02174</name>
</gene>
<dbReference type="RefSeq" id="WP_110941309.1">
    <property type="nucleotide sequence ID" value="NZ_FQZV01000026.1"/>
</dbReference>
<dbReference type="SUPFAM" id="SSF56784">
    <property type="entry name" value="HAD-like"/>
    <property type="match status" value="1"/>
</dbReference>
<dbReference type="Proteomes" id="UP000184536">
    <property type="component" value="Unassembled WGS sequence"/>
</dbReference>
<dbReference type="InterPro" id="IPR036412">
    <property type="entry name" value="HAD-like_sf"/>
</dbReference>